<comment type="caution">
    <text evidence="1">The sequence shown here is derived from an EMBL/GenBank/DDBJ whole genome shotgun (WGS) entry which is preliminary data.</text>
</comment>
<evidence type="ECO:0000313" key="2">
    <source>
        <dbReference type="Proteomes" id="UP001430953"/>
    </source>
</evidence>
<protein>
    <submittedName>
        <fullName evidence="1">Uncharacterized protein</fullName>
    </submittedName>
</protein>
<dbReference type="Proteomes" id="UP001430953">
    <property type="component" value="Unassembled WGS sequence"/>
</dbReference>
<name>A0AAW2EGJ6_9HYME</name>
<keyword evidence="2" id="KW-1185">Reference proteome</keyword>
<dbReference type="EMBL" id="JADYXP020000022">
    <property type="protein sequence ID" value="KAL0102483.1"/>
    <property type="molecule type" value="Genomic_DNA"/>
</dbReference>
<organism evidence="1 2">
    <name type="scientific">Cardiocondyla obscurior</name>
    <dbReference type="NCBI Taxonomy" id="286306"/>
    <lineage>
        <taxon>Eukaryota</taxon>
        <taxon>Metazoa</taxon>
        <taxon>Ecdysozoa</taxon>
        <taxon>Arthropoda</taxon>
        <taxon>Hexapoda</taxon>
        <taxon>Insecta</taxon>
        <taxon>Pterygota</taxon>
        <taxon>Neoptera</taxon>
        <taxon>Endopterygota</taxon>
        <taxon>Hymenoptera</taxon>
        <taxon>Apocrita</taxon>
        <taxon>Aculeata</taxon>
        <taxon>Formicoidea</taxon>
        <taxon>Formicidae</taxon>
        <taxon>Myrmicinae</taxon>
        <taxon>Cardiocondyla</taxon>
    </lineage>
</organism>
<sequence>MSIEQTENSTRREKHDENTVCISSITLPAAFHLGLANPFPYADIRELETRSTNGGEPFSRCSDKIRSLRRNRRNHLDNDSALRSFVLEIATSLFCLFYRKDRIHRLHQDRQIKNRRIKRVLLYIC</sequence>
<proteinExistence type="predicted"/>
<reference evidence="1 2" key="1">
    <citation type="submission" date="2023-03" db="EMBL/GenBank/DDBJ databases">
        <title>High recombination rates correlate with genetic variation in Cardiocondyla obscurior ants.</title>
        <authorList>
            <person name="Errbii M."/>
        </authorList>
    </citation>
    <scope>NUCLEOTIDE SEQUENCE [LARGE SCALE GENOMIC DNA]</scope>
    <source>
        <strain evidence="1">Alpha-2009</strain>
        <tissue evidence="1">Whole body</tissue>
    </source>
</reference>
<accession>A0AAW2EGJ6</accession>
<gene>
    <name evidence="1" type="ORF">PUN28_018040</name>
</gene>
<evidence type="ECO:0000313" key="1">
    <source>
        <dbReference type="EMBL" id="KAL0102483.1"/>
    </source>
</evidence>
<dbReference type="AlphaFoldDB" id="A0AAW2EGJ6"/>